<keyword evidence="2" id="KW-0732">Signal</keyword>
<dbReference type="PANTHER" id="PTHR46656">
    <property type="entry name" value="PUTATIVE-RELATED"/>
    <property type="match status" value="1"/>
</dbReference>
<evidence type="ECO:0000313" key="4">
    <source>
        <dbReference type="Proteomes" id="UP000474957"/>
    </source>
</evidence>
<reference evidence="3 4" key="1">
    <citation type="submission" date="2019-10" db="EMBL/GenBank/DDBJ databases">
        <title>Cognatihalovulum marinum gen. nov. sp. nov., a new member of the family Rhodobacteraceae isolated from deep seawater of the Northwest Indian Ocean.</title>
        <authorList>
            <person name="Ruan C."/>
            <person name="Wang J."/>
            <person name="Zheng X."/>
            <person name="Song L."/>
            <person name="Zhu Y."/>
            <person name="Huang Y."/>
            <person name="Lu Z."/>
            <person name="Du W."/>
            <person name="Huang L."/>
            <person name="Dai X."/>
        </authorList>
    </citation>
    <scope>NUCLEOTIDE SEQUENCE [LARGE SCALE GENOMIC DNA]</scope>
    <source>
        <strain evidence="3 4">2CG4</strain>
    </source>
</reference>
<proteinExistence type="predicted"/>
<organism evidence="3 4">
    <name type="scientific">Halovulum marinum</name>
    <dbReference type="NCBI Taxonomy" id="2662447"/>
    <lineage>
        <taxon>Bacteria</taxon>
        <taxon>Pseudomonadati</taxon>
        <taxon>Pseudomonadota</taxon>
        <taxon>Alphaproteobacteria</taxon>
        <taxon>Rhodobacterales</taxon>
        <taxon>Paracoccaceae</taxon>
        <taxon>Halovulum</taxon>
    </lineage>
</organism>
<protein>
    <recommendedName>
        <fullName evidence="5">Glycosyltransferase involved in cell wall biosynthesis</fullName>
    </recommendedName>
</protein>
<keyword evidence="4" id="KW-1185">Reference proteome</keyword>
<accession>A0A6L5YXF4</accession>
<evidence type="ECO:0000256" key="1">
    <source>
        <dbReference type="SAM" id="MobiDB-lite"/>
    </source>
</evidence>
<evidence type="ECO:0000313" key="3">
    <source>
        <dbReference type="EMBL" id="MSU88649.1"/>
    </source>
</evidence>
<feature type="compositionally biased region" description="Low complexity" evidence="1">
    <location>
        <begin position="350"/>
        <end position="367"/>
    </location>
</feature>
<feature type="chain" id="PRO_5026944980" description="Glycosyltransferase involved in cell wall biosynthesis" evidence="2">
    <location>
        <begin position="24"/>
        <end position="760"/>
    </location>
</feature>
<evidence type="ECO:0000256" key="2">
    <source>
        <dbReference type="SAM" id="SignalP"/>
    </source>
</evidence>
<dbReference type="EMBL" id="WIND01000002">
    <property type="protein sequence ID" value="MSU88649.1"/>
    <property type="molecule type" value="Genomic_DNA"/>
</dbReference>
<feature type="region of interest" description="Disordered" evidence="1">
    <location>
        <begin position="346"/>
        <end position="371"/>
    </location>
</feature>
<dbReference type="RefSeq" id="WP_154444910.1">
    <property type="nucleotide sequence ID" value="NZ_WIND01000002.1"/>
</dbReference>
<evidence type="ECO:0008006" key="5">
    <source>
        <dbReference type="Google" id="ProtNLM"/>
    </source>
</evidence>
<dbReference type="Proteomes" id="UP000474957">
    <property type="component" value="Unassembled WGS sequence"/>
</dbReference>
<dbReference type="PANTHER" id="PTHR46656:SF3">
    <property type="entry name" value="PUTATIVE-RELATED"/>
    <property type="match status" value="1"/>
</dbReference>
<comment type="caution">
    <text evidence="3">The sequence shown here is derived from an EMBL/GenBank/DDBJ whole genome shotgun (WGS) entry which is preliminary data.</text>
</comment>
<dbReference type="Gene3D" id="3.40.50.2000">
    <property type="entry name" value="Glycogen Phosphorylase B"/>
    <property type="match status" value="1"/>
</dbReference>
<dbReference type="Pfam" id="PF20706">
    <property type="entry name" value="GT4-conflict"/>
    <property type="match status" value="1"/>
</dbReference>
<gene>
    <name evidence="3" type="ORF">GE300_03320</name>
</gene>
<feature type="signal peptide" evidence="2">
    <location>
        <begin position="1"/>
        <end position="23"/>
    </location>
</feature>
<dbReference type="AlphaFoldDB" id="A0A6L5YXF4"/>
<name>A0A6L5YXF4_9RHOB</name>
<sequence length="760" mass="80183">MASARLWVLGSFALTGGAVPCHAAACVAGAAEAGAAVTALVPQPGAFGHAVIGAQPPDAGADGIIYLKVLRRPPESRRLRGWLVRLLALRRQVRAARRVVAISERRPPAAHRLVLRLLLGRGVVLADLATPAAAILSRCLGLPAPTLAPDRAEATCFNLLATAGAELRLTEQHVARALAGPAGRALPEHARHDILELARAARRLSARTVEAAARHGRLRPGPALPRALRIALGPDPDYAPTPRIAVHLRHAGKRRRHWRRFLPGPPPPEMDLPGPEGVLLRALAGRTAPDDAETLAALDRPLGPGLTLSRGDWLLMLALRLPAERHDSLSAPWACPFLAATLATVRPDPDTGTDTGAGTDTGTAPARRAPRPPALHLVGIAGNATGLAQNFWMSAAALREAGISPRLEPVDAGAAAVAALPAPPDGCGRRLVRSATLYHLNADRIPQQMLARGARAGDGPQIGFLLWELDRLPATHRLALQMLDEIWVPTVFLKRVYQRCFDRPVTVVRKGIALPPPAPVAGPPAGVSRFLICFDARSSVARKNPLAGVRAFQAAFAGRTDVELVVKTTPAPPAHWGDPEGQMAAIARAAAVDPRIRIDRRMLPFPELLGLIASADALVSPHRAEGFGYLPAWALALGVPVVATDHSGSRDFCTPLTAEPVAARLVPVPRSQAIWPCPGARWAEVEPDALTAALRRVAGDPAAARRQAAAGRLVIESDYSLAAQAARYADRLSHLGVLEPAAPIARAAGLPQDAPAEIRA</sequence>
<dbReference type="SUPFAM" id="SSF53756">
    <property type="entry name" value="UDP-Glycosyltransferase/glycogen phosphorylase"/>
    <property type="match status" value="1"/>
</dbReference>